<keyword evidence="3" id="KW-0560">Oxidoreductase</keyword>
<dbReference type="InterPro" id="IPR051122">
    <property type="entry name" value="SDR_DHRS6-like"/>
</dbReference>
<gene>
    <name evidence="4" type="ORF">EXIGLDRAFT_745685</name>
</gene>
<evidence type="ECO:0000313" key="4">
    <source>
        <dbReference type="EMBL" id="KZW00447.1"/>
    </source>
</evidence>
<dbReference type="InterPro" id="IPR002347">
    <property type="entry name" value="SDR_fam"/>
</dbReference>
<dbReference type="PANTHER" id="PTHR43477">
    <property type="entry name" value="DIHYDROANTICAPSIN 7-DEHYDROGENASE"/>
    <property type="match status" value="1"/>
</dbReference>
<proteinExistence type="inferred from homology"/>
<sequence length="234" mass="24480">MATFVGKHVLVMGGTSGIGFAVAKASLVSNAARVIIASSTPEKVHAAVERLEGLKVAGTVCGKVANAKDEASIKELMDDVGELDHLVWTCGDAFGDPRAMFDVRFWGALSAARHVKLRDGGSITLTLGAGGLKPPKNWLHGAGVDGAVDALTRALAVDMAPVRVNAVCLGAVITEKWDKLPEQQRTTMLAQLAENTLVKHVGLPHEVAEAYLFLMKCGYITGKTIGVDGGLALV</sequence>
<evidence type="ECO:0000256" key="2">
    <source>
        <dbReference type="ARBA" id="ARBA00022857"/>
    </source>
</evidence>
<name>A0A165NA84_EXIGL</name>
<protein>
    <submittedName>
        <fullName evidence="4">Short-chain dehydrogenase/reductase SDR</fullName>
    </submittedName>
</protein>
<dbReference type="InterPro" id="IPR036291">
    <property type="entry name" value="NAD(P)-bd_dom_sf"/>
</dbReference>
<comment type="similarity">
    <text evidence="1">Belongs to the short-chain dehydrogenases/reductases (SDR) family.</text>
</comment>
<evidence type="ECO:0000256" key="3">
    <source>
        <dbReference type="ARBA" id="ARBA00023002"/>
    </source>
</evidence>
<dbReference type="OrthoDB" id="294295at2759"/>
<dbReference type="PANTHER" id="PTHR43477:SF1">
    <property type="entry name" value="DIHYDROANTICAPSIN 7-DEHYDROGENASE"/>
    <property type="match status" value="1"/>
</dbReference>
<dbReference type="PRINTS" id="PR00081">
    <property type="entry name" value="GDHRDH"/>
</dbReference>
<dbReference type="InParanoid" id="A0A165NA84"/>
<dbReference type="CDD" id="cd05233">
    <property type="entry name" value="SDR_c"/>
    <property type="match status" value="1"/>
</dbReference>
<evidence type="ECO:0000313" key="5">
    <source>
        <dbReference type="Proteomes" id="UP000077266"/>
    </source>
</evidence>
<evidence type="ECO:0000256" key="1">
    <source>
        <dbReference type="ARBA" id="ARBA00006484"/>
    </source>
</evidence>
<dbReference type="Proteomes" id="UP000077266">
    <property type="component" value="Unassembled WGS sequence"/>
</dbReference>
<accession>A0A165NA84</accession>
<dbReference type="SUPFAM" id="SSF51735">
    <property type="entry name" value="NAD(P)-binding Rossmann-fold domains"/>
    <property type="match status" value="1"/>
</dbReference>
<dbReference type="Pfam" id="PF23441">
    <property type="entry name" value="SDR"/>
    <property type="match status" value="1"/>
</dbReference>
<dbReference type="STRING" id="1314781.A0A165NA84"/>
<reference evidence="4 5" key="1">
    <citation type="journal article" date="2016" name="Mol. Biol. Evol.">
        <title>Comparative Genomics of Early-Diverging Mushroom-Forming Fungi Provides Insights into the Origins of Lignocellulose Decay Capabilities.</title>
        <authorList>
            <person name="Nagy L.G."/>
            <person name="Riley R."/>
            <person name="Tritt A."/>
            <person name="Adam C."/>
            <person name="Daum C."/>
            <person name="Floudas D."/>
            <person name="Sun H."/>
            <person name="Yadav J.S."/>
            <person name="Pangilinan J."/>
            <person name="Larsson K.H."/>
            <person name="Matsuura K."/>
            <person name="Barry K."/>
            <person name="Labutti K."/>
            <person name="Kuo R."/>
            <person name="Ohm R.A."/>
            <person name="Bhattacharya S.S."/>
            <person name="Shirouzu T."/>
            <person name="Yoshinaga Y."/>
            <person name="Martin F.M."/>
            <person name="Grigoriev I.V."/>
            <person name="Hibbett D.S."/>
        </authorList>
    </citation>
    <scope>NUCLEOTIDE SEQUENCE [LARGE SCALE GENOMIC DNA]</scope>
    <source>
        <strain evidence="4 5">HHB12029</strain>
    </source>
</reference>
<dbReference type="AlphaFoldDB" id="A0A165NA84"/>
<dbReference type="GO" id="GO:0016491">
    <property type="term" value="F:oxidoreductase activity"/>
    <property type="evidence" value="ECO:0007669"/>
    <property type="project" value="UniProtKB-KW"/>
</dbReference>
<organism evidence="4 5">
    <name type="scientific">Exidia glandulosa HHB12029</name>
    <dbReference type="NCBI Taxonomy" id="1314781"/>
    <lineage>
        <taxon>Eukaryota</taxon>
        <taxon>Fungi</taxon>
        <taxon>Dikarya</taxon>
        <taxon>Basidiomycota</taxon>
        <taxon>Agaricomycotina</taxon>
        <taxon>Agaricomycetes</taxon>
        <taxon>Auriculariales</taxon>
        <taxon>Exidiaceae</taxon>
        <taxon>Exidia</taxon>
    </lineage>
</organism>
<keyword evidence="5" id="KW-1185">Reference proteome</keyword>
<dbReference type="EMBL" id="KV425901">
    <property type="protein sequence ID" value="KZW00447.1"/>
    <property type="molecule type" value="Genomic_DNA"/>
</dbReference>
<dbReference type="InterPro" id="IPR057571">
    <property type="entry name" value="SDR_PhqE-like"/>
</dbReference>
<dbReference type="Gene3D" id="3.40.50.720">
    <property type="entry name" value="NAD(P)-binding Rossmann-like Domain"/>
    <property type="match status" value="1"/>
</dbReference>
<keyword evidence="2" id="KW-0521">NADP</keyword>